<dbReference type="STRING" id="554065.E1ZDA5"/>
<dbReference type="OrthoDB" id="262547at2759"/>
<sequence length="264" mass="27158">MVASGDVGVAFAMVCGAGAASSLGASCVFAVKVASPRVLAIALGFAAGVMIYVVFAEILSQNAIDSFQDAGYSGNAAYRLATACFFGGMLATAALEALAPAEVVAVLQSDPHTRDLLRMSIVTGLAIALHNVPEGLATFVGALEDSEVGASIAVAIAIHNIPEGICVAMPIYYATGSKWKAFFWGSLTGLAEPLGGLLGYLVLSKEEPLSFGIVFSLVAGMMVFVSFKELLPSAFRFDAIDRVVSTSVIVGMAVMAASLLLFTL</sequence>
<dbReference type="PANTHER" id="PTHR11040">
    <property type="entry name" value="ZINC/IRON TRANSPORTER"/>
    <property type="match status" value="1"/>
</dbReference>
<evidence type="ECO:0000256" key="5">
    <source>
        <dbReference type="SAM" id="Phobius"/>
    </source>
</evidence>
<dbReference type="Pfam" id="PF02535">
    <property type="entry name" value="Zip"/>
    <property type="match status" value="1"/>
</dbReference>
<feature type="transmembrane region" description="Helical" evidence="5">
    <location>
        <begin position="6"/>
        <end position="31"/>
    </location>
</feature>
<proteinExistence type="predicted"/>
<keyword evidence="3 5" id="KW-1133">Transmembrane helix</keyword>
<feature type="transmembrane region" description="Helical" evidence="5">
    <location>
        <begin position="209"/>
        <end position="231"/>
    </location>
</feature>
<evidence type="ECO:0008006" key="8">
    <source>
        <dbReference type="Google" id="ProtNLM"/>
    </source>
</evidence>
<organism evidence="7">
    <name type="scientific">Chlorella variabilis</name>
    <name type="common">Green alga</name>
    <dbReference type="NCBI Taxonomy" id="554065"/>
    <lineage>
        <taxon>Eukaryota</taxon>
        <taxon>Viridiplantae</taxon>
        <taxon>Chlorophyta</taxon>
        <taxon>core chlorophytes</taxon>
        <taxon>Trebouxiophyceae</taxon>
        <taxon>Chlorellales</taxon>
        <taxon>Chlorellaceae</taxon>
        <taxon>Chlorella clade</taxon>
        <taxon>Chlorella</taxon>
    </lineage>
</organism>
<dbReference type="InterPro" id="IPR003689">
    <property type="entry name" value="ZIP"/>
</dbReference>
<dbReference type="EMBL" id="GL433842">
    <property type="protein sequence ID" value="EFN56188.1"/>
    <property type="molecule type" value="Genomic_DNA"/>
</dbReference>
<feature type="transmembrane region" description="Helical" evidence="5">
    <location>
        <begin position="152"/>
        <end position="174"/>
    </location>
</feature>
<name>E1ZDA5_CHLVA</name>
<evidence type="ECO:0000313" key="7">
    <source>
        <dbReference type="Proteomes" id="UP000008141"/>
    </source>
</evidence>
<dbReference type="eggNOG" id="KOG2474">
    <property type="taxonomic scope" value="Eukaryota"/>
</dbReference>
<protein>
    <recommendedName>
        <fullName evidence="8">Zinc transporter ZupT</fullName>
    </recommendedName>
</protein>
<evidence type="ECO:0000256" key="4">
    <source>
        <dbReference type="ARBA" id="ARBA00023136"/>
    </source>
</evidence>
<dbReference type="AlphaFoldDB" id="E1ZDA5"/>
<dbReference type="FunCoup" id="E1ZDA5">
    <property type="interactions" value="628"/>
</dbReference>
<dbReference type="GO" id="GO:0005385">
    <property type="term" value="F:zinc ion transmembrane transporter activity"/>
    <property type="evidence" value="ECO:0007669"/>
    <property type="project" value="TreeGrafter"/>
</dbReference>
<evidence type="ECO:0000256" key="2">
    <source>
        <dbReference type="ARBA" id="ARBA00022692"/>
    </source>
</evidence>
<dbReference type="GeneID" id="17355614"/>
<keyword evidence="4 5" id="KW-0472">Membrane</keyword>
<evidence type="ECO:0000256" key="1">
    <source>
        <dbReference type="ARBA" id="ARBA00004141"/>
    </source>
</evidence>
<feature type="transmembrane region" description="Helical" evidence="5">
    <location>
        <begin position="243"/>
        <end position="262"/>
    </location>
</feature>
<evidence type="ECO:0000313" key="6">
    <source>
        <dbReference type="EMBL" id="EFN56188.1"/>
    </source>
</evidence>
<reference evidence="6 7" key="1">
    <citation type="journal article" date="2010" name="Plant Cell">
        <title>The Chlorella variabilis NC64A genome reveals adaptation to photosymbiosis, coevolution with viruses, and cryptic sex.</title>
        <authorList>
            <person name="Blanc G."/>
            <person name="Duncan G."/>
            <person name="Agarkova I."/>
            <person name="Borodovsky M."/>
            <person name="Gurnon J."/>
            <person name="Kuo A."/>
            <person name="Lindquist E."/>
            <person name="Lucas S."/>
            <person name="Pangilinan J."/>
            <person name="Polle J."/>
            <person name="Salamov A."/>
            <person name="Terry A."/>
            <person name="Yamada T."/>
            <person name="Dunigan D.D."/>
            <person name="Grigoriev I.V."/>
            <person name="Claverie J.M."/>
            <person name="Van Etten J.L."/>
        </authorList>
    </citation>
    <scope>NUCLEOTIDE SEQUENCE [LARGE SCALE GENOMIC DNA]</scope>
    <source>
        <strain evidence="6 7">NC64A</strain>
    </source>
</reference>
<dbReference type="RefSeq" id="XP_005848290.1">
    <property type="nucleotide sequence ID" value="XM_005848228.1"/>
</dbReference>
<dbReference type="OMA" id="IAIPMRA"/>
<dbReference type="InParanoid" id="E1ZDA5"/>
<comment type="subcellular location">
    <subcellularLocation>
        <location evidence="1">Membrane</location>
        <topology evidence="1">Multi-pass membrane protein</topology>
    </subcellularLocation>
</comment>
<keyword evidence="7" id="KW-1185">Reference proteome</keyword>
<gene>
    <name evidence="6" type="ORF">CHLNCDRAFT_48744</name>
</gene>
<dbReference type="Proteomes" id="UP000008141">
    <property type="component" value="Unassembled WGS sequence"/>
</dbReference>
<dbReference type="NCBIfam" id="NF003243">
    <property type="entry name" value="PRK04201.1"/>
    <property type="match status" value="1"/>
</dbReference>
<evidence type="ECO:0000256" key="3">
    <source>
        <dbReference type="ARBA" id="ARBA00022989"/>
    </source>
</evidence>
<feature type="transmembrane region" description="Helical" evidence="5">
    <location>
        <begin position="181"/>
        <end position="203"/>
    </location>
</feature>
<feature type="transmembrane region" description="Helical" evidence="5">
    <location>
        <begin position="116"/>
        <end position="132"/>
    </location>
</feature>
<accession>E1ZDA5</accession>
<dbReference type="GO" id="GO:0016020">
    <property type="term" value="C:membrane"/>
    <property type="evidence" value="ECO:0007669"/>
    <property type="project" value="UniProtKB-SubCell"/>
</dbReference>
<feature type="transmembrane region" description="Helical" evidence="5">
    <location>
        <begin position="38"/>
        <end position="56"/>
    </location>
</feature>
<dbReference type="KEGG" id="cvr:CHLNCDRAFT_48744"/>
<keyword evidence="2 5" id="KW-0812">Transmembrane</keyword>
<dbReference type="PANTHER" id="PTHR11040:SF205">
    <property type="entry name" value="ZINC TRANSPORTER ZUPT"/>
    <property type="match status" value="1"/>
</dbReference>